<keyword evidence="1" id="KW-0479">Metal-binding</keyword>
<dbReference type="PROSITE" id="PS50157">
    <property type="entry name" value="ZINC_FINGER_C2H2_2"/>
    <property type="match status" value="1"/>
</dbReference>
<dbReference type="Gene3D" id="3.30.160.60">
    <property type="entry name" value="Classic Zinc Finger"/>
    <property type="match status" value="1"/>
</dbReference>
<dbReference type="OrthoDB" id="10626602at2759"/>
<protein>
    <submittedName>
        <fullName evidence="5">C2H2-type domain-containing protein</fullName>
    </submittedName>
</protein>
<feature type="domain" description="C2H2-type" evidence="2">
    <location>
        <begin position="123"/>
        <end position="150"/>
    </location>
</feature>
<dbReference type="EMBL" id="UYSU01039331">
    <property type="protein sequence ID" value="VDM01200.1"/>
    <property type="molecule type" value="Genomic_DNA"/>
</dbReference>
<organism evidence="5">
    <name type="scientific">Schistocephalus solidus</name>
    <name type="common">Tapeworm</name>
    <dbReference type="NCBI Taxonomy" id="70667"/>
    <lineage>
        <taxon>Eukaryota</taxon>
        <taxon>Metazoa</taxon>
        <taxon>Spiralia</taxon>
        <taxon>Lophotrochozoa</taxon>
        <taxon>Platyhelminthes</taxon>
        <taxon>Cestoda</taxon>
        <taxon>Eucestoda</taxon>
        <taxon>Diphyllobothriidea</taxon>
        <taxon>Diphyllobothriidae</taxon>
        <taxon>Schistocephalus</taxon>
    </lineage>
</organism>
<keyword evidence="1" id="KW-0862">Zinc</keyword>
<dbReference type="SMART" id="SM00355">
    <property type="entry name" value="ZnF_C2H2"/>
    <property type="match status" value="3"/>
</dbReference>
<keyword evidence="1" id="KW-0863">Zinc-finger</keyword>
<keyword evidence="4" id="KW-1185">Reference proteome</keyword>
<evidence type="ECO:0000313" key="5">
    <source>
        <dbReference type="WBParaSite" id="SSLN_0001537101-mRNA-1"/>
    </source>
</evidence>
<reference evidence="5" key="1">
    <citation type="submission" date="2016-06" db="UniProtKB">
        <authorList>
            <consortium name="WormBaseParasite"/>
        </authorList>
    </citation>
    <scope>IDENTIFICATION</scope>
</reference>
<evidence type="ECO:0000313" key="3">
    <source>
        <dbReference type="EMBL" id="VDM01200.1"/>
    </source>
</evidence>
<dbReference type="PROSITE" id="PS00028">
    <property type="entry name" value="ZINC_FINGER_C2H2_1"/>
    <property type="match status" value="2"/>
</dbReference>
<evidence type="ECO:0000256" key="1">
    <source>
        <dbReference type="PROSITE-ProRule" id="PRU00042"/>
    </source>
</evidence>
<dbReference type="InterPro" id="IPR013087">
    <property type="entry name" value="Znf_C2H2_type"/>
</dbReference>
<reference evidence="3 4" key="2">
    <citation type="submission" date="2018-11" db="EMBL/GenBank/DDBJ databases">
        <authorList>
            <consortium name="Pathogen Informatics"/>
        </authorList>
    </citation>
    <scope>NUCLEOTIDE SEQUENCE [LARGE SCALE GENOMIC DNA]</scope>
    <source>
        <strain evidence="3 4">NST_G2</strain>
    </source>
</reference>
<dbReference type="AlphaFoldDB" id="A0A183TEB4"/>
<gene>
    <name evidence="3" type="ORF">SSLN_LOCUS14814</name>
</gene>
<dbReference type="WBParaSite" id="SSLN_0001537101-mRNA-1">
    <property type="protein sequence ID" value="SSLN_0001537101-mRNA-1"/>
    <property type="gene ID" value="SSLN_0001537101"/>
</dbReference>
<evidence type="ECO:0000313" key="4">
    <source>
        <dbReference type="Proteomes" id="UP000275846"/>
    </source>
</evidence>
<dbReference type="Proteomes" id="UP000275846">
    <property type="component" value="Unassembled WGS sequence"/>
</dbReference>
<dbReference type="GO" id="GO:0008270">
    <property type="term" value="F:zinc ion binding"/>
    <property type="evidence" value="ECO:0007669"/>
    <property type="project" value="UniProtKB-KW"/>
</dbReference>
<accession>A0A183TEB4</accession>
<name>A0A183TEB4_SCHSO</name>
<evidence type="ECO:0000259" key="2">
    <source>
        <dbReference type="PROSITE" id="PS50157"/>
    </source>
</evidence>
<proteinExistence type="predicted"/>
<sequence>MRFQLLFDIKEGVLRVTVGCRWHGHLLGLLGSNDLEAANDRLQLGKGQSAYDISSWQISADSGTLTILSPPQMQRHHLPSYTLCTNHDDEHHLPHSHQLSSHHRLTAICYLIRPQYQRWDSVLTCPQCDHTFTSHIGLVGHLQIHRTETDELVSKAPTHSIDRHLQCRHCLRAFTHRMGLRDRMRFHECGTHHDANTSCAPINTPHNPPMISINNTSSRTPADSEPLDLSCSPCHHTCISRIGLVGHLRIHRTETGEPVPGAPIYPHRTQPICPHCPRIFAQRMVVYVTCVSTKTSGRTPLATPQH</sequence>